<accession>A0A918FIB0</accession>
<feature type="transmembrane region" description="Helical" evidence="2">
    <location>
        <begin position="364"/>
        <end position="383"/>
    </location>
</feature>
<sequence>MSATTASPAAPAAHTQRPNRAPGTEIHPPMGDGGTWVLQRGPRYIRVSPDVAGLAQHFDGERDHAELARLMGGTWSAAMVGFAVRRLDELGLIDDGEMKAPRREGRLKLVPPFTFQFTLLRPGRAMQSLQPLFVRLGNRYLIGAALLTALAGLAALAVQNTYVQGSLSGPLSPLTYLGVLVGLIAGTSIHELGHAATLIRYGGRPSRIGIMLFYLMPAFFCDVSDAWRLPQRRQRVHVALAGPAVQTFLAGAAALAAWPLAEGGLKTTLVFFALGSYLTGLLNLLPFIKLDGYIALMSHADIPYLRDRAITDARRAIARLLFGGRYERELTTRWTTWYGLACMVFPLYLLSTALQLWIDLLRRGGWIGVSLAACGVSYGLYFLGRGARRLAGEVRAAGAARLRVATVTGALAALATALLFLPVPHTVSAAYVTRADGVELVLLDGADTDRIKPGQRVTLTANGPVLHPTTGTATVGAEAPDGTAPLSSFFPIALGEAYDLPVTGYRLTLDRVPDEPTGAAEVDTGRLPLWEVAHRTYLSPFLP</sequence>
<dbReference type="Proteomes" id="UP000658320">
    <property type="component" value="Unassembled WGS sequence"/>
</dbReference>
<evidence type="ECO:0000256" key="2">
    <source>
        <dbReference type="SAM" id="Phobius"/>
    </source>
</evidence>
<dbReference type="PANTHER" id="PTHR13325:SF3">
    <property type="entry name" value="MEMBRANE-BOUND TRANSCRIPTION FACTOR SITE-2 PROTEASE"/>
    <property type="match status" value="1"/>
</dbReference>
<evidence type="ECO:0000256" key="1">
    <source>
        <dbReference type="SAM" id="MobiDB-lite"/>
    </source>
</evidence>
<organism evidence="3 4">
    <name type="scientific">Streptomyces aurantiogriseus</name>
    <dbReference type="NCBI Taxonomy" id="66870"/>
    <lineage>
        <taxon>Bacteria</taxon>
        <taxon>Bacillati</taxon>
        <taxon>Actinomycetota</taxon>
        <taxon>Actinomycetes</taxon>
        <taxon>Kitasatosporales</taxon>
        <taxon>Streptomycetaceae</taxon>
        <taxon>Streptomyces</taxon>
    </lineage>
</organism>
<dbReference type="InterPro" id="IPR001193">
    <property type="entry name" value="MBTPS2"/>
</dbReference>
<feature type="transmembrane region" description="Helical" evidence="2">
    <location>
        <begin position="337"/>
        <end position="358"/>
    </location>
</feature>
<feature type="transmembrane region" description="Helical" evidence="2">
    <location>
        <begin position="140"/>
        <end position="162"/>
    </location>
</feature>
<reference evidence="3" key="1">
    <citation type="journal article" date="2014" name="Int. J. Syst. Evol. Microbiol.">
        <title>Complete genome sequence of Corynebacterium casei LMG S-19264T (=DSM 44701T), isolated from a smear-ripened cheese.</title>
        <authorList>
            <consortium name="US DOE Joint Genome Institute (JGI-PGF)"/>
            <person name="Walter F."/>
            <person name="Albersmeier A."/>
            <person name="Kalinowski J."/>
            <person name="Ruckert C."/>
        </authorList>
    </citation>
    <scope>NUCLEOTIDE SEQUENCE</scope>
    <source>
        <strain evidence="3">JCM 4346</strain>
    </source>
</reference>
<keyword evidence="2" id="KW-0472">Membrane</keyword>
<dbReference type="NCBIfam" id="NF041824">
    <property type="entry name" value="daptide_HExxH"/>
    <property type="match status" value="1"/>
</dbReference>
<keyword evidence="2" id="KW-0812">Transmembrane</keyword>
<dbReference type="GO" id="GO:0016020">
    <property type="term" value="C:membrane"/>
    <property type="evidence" value="ECO:0007669"/>
    <property type="project" value="InterPro"/>
</dbReference>
<feature type="compositionally biased region" description="Low complexity" evidence="1">
    <location>
        <begin position="1"/>
        <end position="13"/>
    </location>
</feature>
<gene>
    <name evidence="3" type="ORF">GCM10010251_64960</name>
</gene>
<keyword evidence="2" id="KW-1133">Transmembrane helix</keyword>
<evidence type="ECO:0000313" key="3">
    <source>
        <dbReference type="EMBL" id="GGR39211.1"/>
    </source>
</evidence>
<keyword evidence="4" id="KW-1185">Reference proteome</keyword>
<feature type="transmembrane region" description="Helical" evidence="2">
    <location>
        <begin position="174"/>
        <end position="199"/>
    </location>
</feature>
<comment type="caution">
    <text evidence="3">The sequence shown here is derived from an EMBL/GenBank/DDBJ whole genome shotgun (WGS) entry which is preliminary data.</text>
</comment>
<feature type="transmembrane region" description="Helical" evidence="2">
    <location>
        <begin position="238"/>
        <end position="261"/>
    </location>
</feature>
<evidence type="ECO:0008006" key="5">
    <source>
        <dbReference type="Google" id="ProtNLM"/>
    </source>
</evidence>
<evidence type="ECO:0000313" key="4">
    <source>
        <dbReference type="Proteomes" id="UP000658320"/>
    </source>
</evidence>
<feature type="transmembrane region" description="Helical" evidence="2">
    <location>
        <begin position="267"/>
        <end position="288"/>
    </location>
</feature>
<proteinExistence type="predicted"/>
<protein>
    <recommendedName>
        <fullName evidence="5">Peptidase M50</fullName>
    </recommendedName>
</protein>
<dbReference type="GO" id="GO:0005737">
    <property type="term" value="C:cytoplasm"/>
    <property type="evidence" value="ECO:0007669"/>
    <property type="project" value="TreeGrafter"/>
</dbReference>
<dbReference type="AlphaFoldDB" id="A0A918FIB0"/>
<dbReference type="GO" id="GO:0031293">
    <property type="term" value="P:membrane protein intracellular domain proteolysis"/>
    <property type="evidence" value="ECO:0007669"/>
    <property type="project" value="TreeGrafter"/>
</dbReference>
<dbReference type="GO" id="GO:0004222">
    <property type="term" value="F:metalloendopeptidase activity"/>
    <property type="evidence" value="ECO:0007669"/>
    <property type="project" value="InterPro"/>
</dbReference>
<feature type="transmembrane region" description="Helical" evidence="2">
    <location>
        <begin position="404"/>
        <end position="423"/>
    </location>
</feature>
<dbReference type="InterPro" id="IPR049694">
    <property type="entry name" value="Daptide_HExxH"/>
</dbReference>
<dbReference type="EMBL" id="BMSX01000017">
    <property type="protein sequence ID" value="GGR39211.1"/>
    <property type="molecule type" value="Genomic_DNA"/>
</dbReference>
<dbReference type="PANTHER" id="PTHR13325">
    <property type="entry name" value="PROTEASE M50 MEMBRANE-BOUND TRANSCRIPTION FACTOR SITE 2 PROTEASE"/>
    <property type="match status" value="1"/>
</dbReference>
<feature type="region of interest" description="Disordered" evidence="1">
    <location>
        <begin position="1"/>
        <end position="33"/>
    </location>
</feature>
<dbReference type="RefSeq" id="WP_189941334.1">
    <property type="nucleotide sequence ID" value="NZ_BMSX01000017.1"/>
</dbReference>
<name>A0A918FIB0_9ACTN</name>
<reference evidence="3" key="2">
    <citation type="submission" date="2020-09" db="EMBL/GenBank/DDBJ databases">
        <authorList>
            <person name="Sun Q."/>
            <person name="Ohkuma M."/>
        </authorList>
    </citation>
    <scope>NUCLEOTIDE SEQUENCE</scope>
    <source>
        <strain evidence="3">JCM 4346</strain>
    </source>
</reference>
<dbReference type="CDD" id="cd05709">
    <property type="entry name" value="S2P-M50"/>
    <property type="match status" value="1"/>
</dbReference>